<dbReference type="Proteomes" id="UP000230423">
    <property type="component" value="Unassembled WGS sequence"/>
</dbReference>
<dbReference type="AlphaFoldDB" id="A0A2G9TA44"/>
<organism evidence="3 4">
    <name type="scientific">Teladorsagia circumcincta</name>
    <name type="common">Brown stomach worm</name>
    <name type="synonym">Ostertagia circumcincta</name>
    <dbReference type="NCBI Taxonomy" id="45464"/>
    <lineage>
        <taxon>Eukaryota</taxon>
        <taxon>Metazoa</taxon>
        <taxon>Ecdysozoa</taxon>
        <taxon>Nematoda</taxon>
        <taxon>Chromadorea</taxon>
        <taxon>Rhabditida</taxon>
        <taxon>Rhabditina</taxon>
        <taxon>Rhabditomorpha</taxon>
        <taxon>Strongyloidea</taxon>
        <taxon>Trichostrongylidae</taxon>
        <taxon>Teladorsagia</taxon>
    </lineage>
</organism>
<keyword evidence="4" id="KW-1185">Reference proteome</keyword>
<evidence type="ECO:0000313" key="3">
    <source>
        <dbReference type="EMBL" id="PIO54853.1"/>
    </source>
</evidence>
<sequence length="121" mass="13667">MENIKLINRCAATISPIEKEKQQFLFWSEFFMEAIDSESDVTCARFPVLIQELTKQFTPSYLTLNVNERSMILSHVLENSQQKKPPPGGSKSSVINSLMEMTEADGNQGKVLSNLDGEKMH</sequence>
<protein>
    <recommendedName>
        <fullName evidence="2">MAP3K PH domain-containing protein</fullName>
    </recommendedName>
</protein>
<evidence type="ECO:0000259" key="2">
    <source>
        <dbReference type="Pfam" id="PF19039"/>
    </source>
</evidence>
<dbReference type="OrthoDB" id="275301at2759"/>
<evidence type="ECO:0000256" key="1">
    <source>
        <dbReference type="SAM" id="MobiDB-lite"/>
    </source>
</evidence>
<dbReference type="InterPro" id="IPR043969">
    <property type="entry name" value="MAP3K_PH"/>
</dbReference>
<feature type="domain" description="MAP3K PH" evidence="2">
    <location>
        <begin position="43"/>
        <end position="84"/>
    </location>
</feature>
<accession>A0A2G9TA44</accession>
<feature type="region of interest" description="Disordered" evidence="1">
    <location>
        <begin position="77"/>
        <end position="121"/>
    </location>
</feature>
<dbReference type="Pfam" id="PF19039">
    <property type="entry name" value="ASK_PH"/>
    <property type="match status" value="1"/>
</dbReference>
<name>A0A2G9TA44_TELCI</name>
<dbReference type="EMBL" id="KZ391719">
    <property type="protein sequence ID" value="PIO54853.1"/>
    <property type="molecule type" value="Genomic_DNA"/>
</dbReference>
<feature type="non-terminal residue" evidence="3">
    <location>
        <position position="121"/>
    </location>
</feature>
<dbReference type="GO" id="GO:0000165">
    <property type="term" value="P:MAPK cascade"/>
    <property type="evidence" value="ECO:0007669"/>
    <property type="project" value="InterPro"/>
</dbReference>
<proteinExistence type="predicted"/>
<gene>
    <name evidence="3" type="ORF">TELCIR_23772</name>
</gene>
<reference evidence="3 4" key="1">
    <citation type="submission" date="2015-09" db="EMBL/GenBank/DDBJ databases">
        <title>Draft genome of the parasitic nematode Teladorsagia circumcincta isolate WARC Sus (inbred).</title>
        <authorList>
            <person name="Mitreva M."/>
        </authorList>
    </citation>
    <scope>NUCLEOTIDE SEQUENCE [LARGE SCALE GENOMIC DNA]</scope>
    <source>
        <strain evidence="3 4">S</strain>
    </source>
</reference>
<evidence type="ECO:0000313" key="4">
    <source>
        <dbReference type="Proteomes" id="UP000230423"/>
    </source>
</evidence>